<dbReference type="InterPro" id="IPR001789">
    <property type="entry name" value="Sig_transdc_resp-reg_receiver"/>
</dbReference>
<dbReference type="Gene3D" id="3.30.450.20">
    <property type="entry name" value="PAS domain"/>
    <property type="match status" value="2"/>
</dbReference>
<name>A0A379KPL0_PSEPU</name>
<dbReference type="SUPFAM" id="SSF47384">
    <property type="entry name" value="Homodimeric domain of signal transducing histidine kinase"/>
    <property type="match status" value="1"/>
</dbReference>
<dbReference type="SUPFAM" id="SSF55785">
    <property type="entry name" value="PYP-like sensor domain (PAS domain)"/>
    <property type="match status" value="1"/>
</dbReference>
<dbReference type="Proteomes" id="UP000254602">
    <property type="component" value="Unassembled WGS sequence"/>
</dbReference>
<dbReference type="InterPro" id="IPR000014">
    <property type="entry name" value="PAS"/>
</dbReference>
<dbReference type="PRINTS" id="PR00344">
    <property type="entry name" value="BCTRLSENSOR"/>
</dbReference>
<dbReference type="Gene3D" id="1.10.287.130">
    <property type="match status" value="1"/>
</dbReference>
<dbReference type="SMART" id="SM00388">
    <property type="entry name" value="HisKA"/>
    <property type="match status" value="1"/>
</dbReference>
<organism evidence="8 9">
    <name type="scientific">Pseudomonas putida</name>
    <name type="common">Arthrobacter siderocapsulatus</name>
    <dbReference type="NCBI Taxonomy" id="303"/>
    <lineage>
        <taxon>Bacteria</taxon>
        <taxon>Pseudomonadati</taxon>
        <taxon>Pseudomonadota</taxon>
        <taxon>Gammaproteobacteria</taxon>
        <taxon>Pseudomonadales</taxon>
        <taxon>Pseudomonadaceae</taxon>
        <taxon>Pseudomonas</taxon>
    </lineage>
</organism>
<dbReference type="EC" id="2.7.13.3" evidence="2"/>
<dbReference type="Pfam" id="PF08447">
    <property type="entry name" value="PAS_3"/>
    <property type="match status" value="1"/>
</dbReference>
<dbReference type="PANTHER" id="PTHR43065:SF42">
    <property type="entry name" value="TWO-COMPONENT SENSOR PPRA"/>
    <property type="match status" value="1"/>
</dbReference>
<comment type="catalytic activity">
    <reaction evidence="1">
        <text>ATP + protein L-histidine = ADP + protein N-phospho-L-histidine.</text>
        <dbReference type="EC" id="2.7.13.3"/>
    </reaction>
</comment>
<dbReference type="CDD" id="cd00130">
    <property type="entry name" value="PAS"/>
    <property type="match status" value="1"/>
</dbReference>
<feature type="domain" description="Histidine kinase" evidence="5">
    <location>
        <begin position="299"/>
        <end position="523"/>
    </location>
</feature>
<dbReference type="PROSITE" id="PS50110">
    <property type="entry name" value="RESPONSE_REGULATORY"/>
    <property type="match status" value="1"/>
</dbReference>
<dbReference type="CDD" id="cd00082">
    <property type="entry name" value="HisKA"/>
    <property type="match status" value="1"/>
</dbReference>
<dbReference type="NCBIfam" id="TIGR00229">
    <property type="entry name" value="sensory_box"/>
    <property type="match status" value="1"/>
</dbReference>
<reference evidence="8 9" key="1">
    <citation type="submission" date="2018-06" db="EMBL/GenBank/DDBJ databases">
        <authorList>
            <consortium name="Pathogen Informatics"/>
            <person name="Doyle S."/>
        </authorList>
    </citation>
    <scope>NUCLEOTIDE SEQUENCE [LARGE SCALE GENOMIC DNA]</scope>
    <source>
        <strain evidence="8 9">NCTC7914</strain>
    </source>
</reference>
<dbReference type="InterPro" id="IPR036890">
    <property type="entry name" value="HATPase_C_sf"/>
</dbReference>
<dbReference type="SUPFAM" id="SSF55874">
    <property type="entry name" value="ATPase domain of HSP90 chaperone/DNA topoisomerase II/histidine kinase"/>
    <property type="match status" value="1"/>
</dbReference>
<evidence type="ECO:0000313" key="9">
    <source>
        <dbReference type="Proteomes" id="UP000254602"/>
    </source>
</evidence>
<dbReference type="Gene3D" id="3.30.565.10">
    <property type="entry name" value="Histidine kinase-like ATPase, C-terminal domain"/>
    <property type="match status" value="1"/>
</dbReference>
<dbReference type="EMBL" id="UGUY01000001">
    <property type="protein sequence ID" value="SUD69972.1"/>
    <property type="molecule type" value="Genomic_DNA"/>
</dbReference>
<evidence type="ECO:0000256" key="4">
    <source>
        <dbReference type="PROSITE-ProRule" id="PRU00169"/>
    </source>
</evidence>
<keyword evidence="8" id="KW-0418">Kinase</keyword>
<protein>
    <recommendedName>
        <fullName evidence="2">histidine kinase</fullName>
        <ecNumber evidence="2">2.7.13.3</ecNumber>
    </recommendedName>
</protein>
<dbReference type="GO" id="GO:0000155">
    <property type="term" value="F:phosphorelay sensor kinase activity"/>
    <property type="evidence" value="ECO:0007669"/>
    <property type="project" value="InterPro"/>
</dbReference>
<dbReference type="RefSeq" id="WP_115275005.1">
    <property type="nucleotide sequence ID" value="NZ_UGUY01000001.1"/>
</dbReference>
<evidence type="ECO:0000256" key="1">
    <source>
        <dbReference type="ARBA" id="ARBA00000085"/>
    </source>
</evidence>
<dbReference type="Pfam" id="PF00072">
    <property type="entry name" value="Response_reg"/>
    <property type="match status" value="1"/>
</dbReference>
<evidence type="ECO:0000259" key="5">
    <source>
        <dbReference type="PROSITE" id="PS50109"/>
    </source>
</evidence>
<dbReference type="AlphaFoldDB" id="A0A379KPL0"/>
<feature type="domain" description="PAS" evidence="7">
    <location>
        <begin position="175"/>
        <end position="233"/>
    </location>
</feature>
<dbReference type="PANTHER" id="PTHR43065">
    <property type="entry name" value="SENSOR HISTIDINE KINASE"/>
    <property type="match status" value="1"/>
</dbReference>
<proteinExistence type="predicted"/>
<feature type="modified residue" description="4-aspartylphosphate" evidence="4">
    <location>
        <position position="594"/>
    </location>
</feature>
<keyword evidence="3 4" id="KW-0597">Phosphoprotein</keyword>
<dbReference type="InterPro" id="IPR035965">
    <property type="entry name" value="PAS-like_dom_sf"/>
</dbReference>
<dbReference type="InterPro" id="IPR004358">
    <property type="entry name" value="Sig_transdc_His_kin-like_C"/>
</dbReference>
<evidence type="ECO:0000256" key="2">
    <source>
        <dbReference type="ARBA" id="ARBA00012438"/>
    </source>
</evidence>
<evidence type="ECO:0000313" key="8">
    <source>
        <dbReference type="EMBL" id="SUD69972.1"/>
    </source>
</evidence>
<dbReference type="SMART" id="SM00091">
    <property type="entry name" value="PAS"/>
    <property type="match status" value="1"/>
</dbReference>
<dbReference type="SMART" id="SM00387">
    <property type="entry name" value="HATPase_c"/>
    <property type="match status" value="1"/>
</dbReference>
<dbReference type="Pfam" id="PF00512">
    <property type="entry name" value="HisKA"/>
    <property type="match status" value="1"/>
</dbReference>
<dbReference type="SMART" id="SM00448">
    <property type="entry name" value="REC"/>
    <property type="match status" value="1"/>
</dbReference>
<gene>
    <name evidence="8" type="ORF">NCTC7914_04121</name>
</gene>
<dbReference type="Pfam" id="PF02518">
    <property type="entry name" value="HATPase_c"/>
    <property type="match status" value="1"/>
</dbReference>
<accession>A0A379KPL0</accession>
<keyword evidence="8" id="KW-0808">Transferase</keyword>
<dbReference type="InterPro" id="IPR003661">
    <property type="entry name" value="HisK_dim/P_dom"/>
</dbReference>
<dbReference type="InterPro" id="IPR036097">
    <property type="entry name" value="HisK_dim/P_sf"/>
</dbReference>
<feature type="domain" description="Response regulatory" evidence="6">
    <location>
        <begin position="544"/>
        <end position="660"/>
    </location>
</feature>
<dbReference type="PROSITE" id="PS50112">
    <property type="entry name" value="PAS"/>
    <property type="match status" value="1"/>
</dbReference>
<dbReference type="InterPro" id="IPR013655">
    <property type="entry name" value="PAS_fold_3"/>
</dbReference>
<dbReference type="InterPro" id="IPR003594">
    <property type="entry name" value="HATPase_dom"/>
</dbReference>
<dbReference type="InterPro" id="IPR011006">
    <property type="entry name" value="CheY-like_superfamily"/>
</dbReference>
<dbReference type="InterPro" id="IPR005467">
    <property type="entry name" value="His_kinase_dom"/>
</dbReference>
<dbReference type="SUPFAM" id="SSF52172">
    <property type="entry name" value="CheY-like"/>
    <property type="match status" value="1"/>
</dbReference>
<dbReference type="Gene3D" id="3.40.50.2300">
    <property type="match status" value="1"/>
</dbReference>
<dbReference type="PROSITE" id="PS50109">
    <property type="entry name" value="HIS_KIN"/>
    <property type="match status" value="1"/>
</dbReference>
<sequence length="662" mass="73500">MRERIVQFDWRHTDLGPLPHWEPSLRIAIDMMLLSSFPSAVVWGPNMTVVHNDSYVALLGGLDQALGRRFDSLWSDVWDDIGPWVFKALQGGTSFVDDQPYEIKCAKTGGQAWYVFSYAPIRDEHHEVVGMLHTVIQSSAGVAAHGKWREQAQTFERQIARYMADRDYMWRLSRDAMITVSLDLKMLAANPAWHRALGWSEVEVRGMSILELVHPADREEVEAAAIDFVNDRGPAELETRVRHVDGHYRWFHWSGSFDGSVLTAVGRDITGDREAAMRQSQVLLRNTQRLEVVGHLAGGMAHEMNNLLSGIGGSLELLQRRLSQGRMERIDSYVALARDSVQRAMNLTHRLLVFSRHQPLAPAPLDMNRHLAAMEPMLRHAVGTEMSLSWELDVDPWTVCLDVGQLESSLINLCANAREACLGRGNVAIRTINTRLASAFPEEGGLAPGDYLGLQIMDDGHGMPAKDVAKAFEPFFTTKPTGRGSGMGLAMVHGFVGQSGGYVWIESSPGQGTKVCMLFPRCLEAIPQTPAAAMPQVSLASGRRVLLIDDEHNLRTVMGEYLRERGFTVSDVADANTAMERFRHDGPYDLVITDIGLPEGFSGQQLAKVMRTVNPCQKMLFITGYTDQPLEPGLLQVPGTALLIKPFELSTLANQALLLLDD</sequence>
<evidence type="ECO:0000259" key="7">
    <source>
        <dbReference type="PROSITE" id="PS50112"/>
    </source>
</evidence>
<evidence type="ECO:0000256" key="3">
    <source>
        <dbReference type="ARBA" id="ARBA00022553"/>
    </source>
</evidence>
<evidence type="ECO:0000259" key="6">
    <source>
        <dbReference type="PROSITE" id="PS50110"/>
    </source>
</evidence>